<reference evidence="2" key="2">
    <citation type="submission" date="2020-09" db="EMBL/GenBank/DDBJ databases">
        <authorList>
            <person name="Sun Q."/>
            <person name="Zhou Y."/>
        </authorList>
    </citation>
    <scope>NUCLEOTIDE SEQUENCE</scope>
    <source>
        <strain evidence="2">CGMCC 1.15725</strain>
    </source>
</reference>
<dbReference type="Proteomes" id="UP000646365">
    <property type="component" value="Unassembled WGS sequence"/>
</dbReference>
<organism evidence="2 3">
    <name type="scientific">Aliidongia dinghuensis</name>
    <dbReference type="NCBI Taxonomy" id="1867774"/>
    <lineage>
        <taxon>Bacteria</taxon>
        <taxon>Pseudomonadati</taxon>
        <taxon>Pseudomonadota</taxon>
        <taxon>Alphaproteobacteria</taxon>
        <taxon>Rhodospirillales</taxon>
        <taxon>Dongiaceae</taxon>
        <taxon>Aliidongia</taxon>
    </lineage>
</organism>
<proteinExistence type="predicted"/>
<reference evidence="2" key="1">
    <citation type="journal article" date="2014" name="Int. J. Syst. Evol. Microbiol.">
        <title>Complete genome sequence of Corynebacterium casei LMG S-19264T (=DSM 44701T), isolated from a smear-ripened cheese.</title>
        <authorList>
            <consortium name="US DOE Joint Genome Institute (JGI-PGF)"/>
            <person name="Walter F."/>
            <person name="Albersmeier A."/>
            <person name="Kalinowski J."/>
            <person name="Ruckert C."/>
        </authorList>
    </citation>
    <scope>NUCLEOTIDE SEQUENCE</scope>
    <source>
        <strain evidence="2">CGMCC 1.15725</strain>
    </source>
</reference>
<keyword evidence="3" id="KW-1185">Reference proteome</keyword>
<sequence length="183" mass="20159">MCEIIFDRRLLRGERLLWSGVPGPGLRLAPGDAWRIPVSLLWCGVAGFEEASAVADPTPWLLALCGAPFVLVGLYLAAGRFLVDAWLRGKTHYAVTDKRILIHRKAPFGSVTLLSRDLLPDPQLIEEAHGRGTIRFGEPAPSLSRRIGLAAWMPALDPVPQLIAIEDAHAVFDELRREIRRAG</sequence>
<evidence type="ECO:0000256" key="1">
    <source>
        <dbReference type="SAM" id="Phobius"/>
    </source>
</evidence>
<name>A0A8J2YVR6_9PROT</name>
<keyword evidence="1" id="KW-1133">Transmembrane helix</keyword>
<gene>
    <name evidence="2" type="ORF">GCM10011611_29920</name>
</gene>
<dbReference type="AlphaFoldDB" id="A0A8J2YVR6"/>
<dbReference type="EMBL" id="BMJQ01000007">
    <property type="protein sequence ID" value="GGF21879.1"/>
    <property type="molecule type" value="Genomic_DNA"/>
</dbReference>
<evidence type="ECO:0000313" key="2">
    <source>
        <dbReference type="EMBL" id="GGF21879.1"/>
    </source>
</evidence>
<comment type="caution">
    <text evidence="2">The sequence shown here is derived from an EMBL/GenBank/DDBJ whole genome shotgun (WGS) entry which is preliminary data.</text>
</comment>
<keyword evidence="1" id="KW-0812">Transmembrane</keyword>
<evidence type="ECO:0000313" key="3">
    <source>
        <dbReference type="Proteomes" id="UP000646365"/>
    </source>
</evidence>
<dbReference type="RefSeq" id="WP_189047092.1">
    <property type="nucleotide sequence ID" value="NZ_BMJQ01000007.1"/>
</dbReference>
<feature type="transmembrane region" description="Helical" evidence="1">
    <location>
        <begin position="60"/>
        <end position="83"/>
    </location>
</feature>
<accession>A0A8J2YVR6</accession>
<keyword evidence="1" id="KW-0472">Membrane</keyword>
<evidence type="ECO:0008006" key="4">
    <source>
        <dbReference type="Google" id="ProtNLM"/>
    </source>
</evidence>
<protein>
    <recommendedName>
        <fullName evidence="4">PH domain-containing protein</fullName>
    </recommendedName>
</protein>